<dbReference type="PANTHER" id="PTHR33204">
    <property type="entry name" value="TRANSCRIPTIONAL REGULATOR, MARR FAMILY"/>
    <property type="match status" value="1"/>
</dbReference>
<dbReference type="Pfam" id="PF01638">
    <property type="entry name" value="HxlR"/>
    <property type="match status" value="1"/>
</dbReference>
<dbReference type="InterPro" id="IPR036390">
    <property type="entry name" value="WH_DNA-bd_sf"/>
</dbReference>
<dbReference type="Gene3D" id="1.10.10.10">
    <property type="entry name" value="Winged helix-like DNA-binding domain superfamily/Winged helix DNA-binding domain"/>
    <property type="match status" value="1"/>
</dbReference>
<organism evidence="6">
    <name type="scientific">Mangrovimonas cancribranchiae</name>
    <dbReference type="NCBI Taxonomy" id="3080055"/>
    <lineage>
        <taxon>Bacteria</taxon>
        <taxon>Pseudomonadati</taxon>
        <taxon>Bacteroidota</taxon>
        <taxon>Flavobacteriia</taxon>
        <taxon>Flavobacteriales</taxon>
        <taxon>Flavobacteriaceae</taxon>
        <taxon>Mangrovimonas</taxon>
    </lineage>
</organism>
<evidence type="ECO:0000313" key="7">
    <source>
        <dbReference type="Proteomes" id="UP001368318"/>
    </source>
</evidence>
<dbReference type="InterPro" id="IPR002577">
    <property type="entry name" value="HTH_HxlR"/>
</dbReference>
<reference evidence="6 7" key="1">
    <citation type="submission" date="2023-10" db="EMBL/GenBank/DDBJ databases">
        <title>Culture-based analysis of two novel bacteria associated with mangrove crab gills.</title>
        <authorList>
            <person name="Yang X."/>
            <person name="Garuglieri E."/>
            <person name="Van Goethem M.W."/>
            <person name="Fusi M."/>
            <person name="Marasco R."/>
            <person name="Daffonchio D.G."/>
        </authorList>
    </citation>
    <scope>NUCLEOTIDE SEQUENCE</scope>
    <source>
        <strain evidence="6">UG2-1</strain>
        <strain evidence="5">UG2-2</strain>
        <strain evidence="7">UG2_2</strain>
    </source>
</reference>
<evidence type="ECO:0000313" key="5">
    <source>
        <dbReference type="EMBL" id="WXA03061.1"/>
    </source>
</evidence>
<evidence type="ECO:0000259" key="4">
    <source>
        <dbReference type="PROSITE" id="PS51118"/>
    </source>
</evidence>
<name>A0AAU6PAQ4_9FLAO</name>
<dbReference type="PROSITE" id="PS51118">
    <property type="entry name" value="HTH_HXLR"/>
    <property type="match status" value="1"/>
</dbReference>
<dbReference type="PANTHER" id="PTHR33204:SF39">
    <property type="entry name" value="TRANSCRIPTIONAL REGULATORY PROTEIN"/>
    <property type="match status" value="1"/>
</dbReference>
<dbReference type="KEGG" id="mcaa:R3L15_06435"/>
<feature type="domain" description="HTH hxlR-type" evidence="4">
    <location>
        <begin position="14"/>
        <end position="113"/>
    </location>
</feature>
<dbReference type="InterPro" id="IPR036388">
    <property type="entry name" value="WH-like_DNA-bd_sf"/>
</dbReference>
<protein>
    <submittedName>
        <fullName evidence="6">Helix-turn-helix domain-containing protein</fullName>
    </submittedName>
</protein>
<keyword evidence="7" id="KW-1185">Reference proteome</keyword>
<keyword evidence="3" id="KW-0804">Transcription</keyword>
<dbReference type="EMBL" id="CP136924">
    <property type="protein sequence ID" value="WXA03061.1"/>
    <property type="molecule type" value="Genomic_DNA"/>
</dbReference>
<dbReference type="AlphaFoldDB" id="A0AAU6PAQ4"/>
<dbReference type="RefSeq" id="WP_338733964.1">
    <property type="nucleotide sequence ID" value="NZ_CP136924.1"/>
</dbReference>
<dbReference type="Proteomes" id="UP001368318">
    <property type="component" value="Chromosome"/>
</dbReference>
<evidence type="ECO:0000256" key="1">
    <source>
        <dbReference type="ARBA" id="ARBA00023015"/>
    </source>
</evidence>
<evidence type="ECO:0000256" key="2">
    <source>
        <dbReference type="ARBA" id="ARBA00023125"/>
    </source>
</evidence>
<proteinExistence type="predicted"/>
<dbReference type="GO" id="GO:0003677">
    <property type="term" value="F:DNA binding"/>
    <property type="evidence" value="ECO:0007669"/>
    <property type="project" value="UniProtKB-KW"/>
</dbReference>
<evidence type="ECO:0000256" key="3">
    <source>
        <dbReference type="ARBA" id="ARBA00023163"/>
    </source>
</evidence>
<accession>A0AAU6PAQ4</accession>
<dbReference type="EMBL" id="CP136925">
    <property type="protein sequence ID" value="WXA14515.1"/>
    <property type="molecule type" value="Genomic_DNA"/>
</dbReference>
<evidence type="ECO:0000313" key="6">
    <source>
        <dbReference type="EMBL" id="WXA14515.1"/>
    </source>
</evidence>
<keyword evidence="1" id="KW-0805">Transcription regulation</keyword>
<keyword evidence="2" id="KW-0238">DNA-binding</keyword>
<sequence length="123" mass="14204">MKKLDINFSEPLNCPVRNVLDRIGDKWSLLILLVLEQEDVLRFNEIHQSIGDISQKMLSVSLKNLEADGLVNRKVYPQIPPKVEYKLTDLGKSLIPFVNALSDWSKQHMDTILKNRTAYKKKL</sequence>
<dbReference type="SUPFAM" id="SSF46785">
    <property type="entry name" value="Winged helix' DNA-binding domain"/>
    <property type="match status" value="1"/>
</dbReference>
<gene>
    <name evidence="6" type="ORF">R3L15_06435</name>
    <name evidence="5" type="ORF">R3L16_00965</name>
</gene>